<feature type="domain" description="Nudix hydrolase" evidence="4">
    <location>
        <begin position="15"/>
        <end position="140"/>
    </location>
</feature>
<comment type="cofactor">
    <cofactor evidence="1">
        <name>Mg(2+)</name>
        <dbReference type="ChEBI" id="CHEBI:18420"/>
    </cofactor>
</comment>
<dbReference type="Gene3D" id="3.90.79.10">
    <property type="entry name" value="Nucleoside Triphosphate Pyrophosphohydrolase"/>
    <property type="match status" value="1"/>
</dbReference>
<dbReference type="Proteomes" id="UP000002033">
    <property type="component" value="Chromosome"/>
</dbReference>
<evidence type="ECO:0000259" key="4">
    <source>
        <dbReference type="PROSITE" id="PS51462"/>
    </source>
</evidence>
<evidence type="ECO:0000313" key="5">
    <source>
        <dbReference type="EMBL" id="ADJ21887.1"/>
    </source>
</evidence>
<gene>
    <name evidence="5" type="ordered locus">Hden_0060</name>
</gene>
<comment type="similarity">
    <text evidence="3">Belongs to the Nudix hydrolase family.</text>
</comment>
<sequence>MPLRLASFFSRRSDLVTLGAQAVVVNEASEVLLIRHGYRPGWHFPGGGIEHGETIDRALSRELHEETGVTITQPARLFGIYTNFAVFPGDHVVLFIVEHWRQDEIPAANAEIAEQRFFALNNLPATTGAATRRRLDEIFSGSERASAW</sequence>
<dbReference type="GO" id="GO:0016787">
    <property type="term" value="F:hydrolase activity"/>
    <property type="evidence" value="ECO:0007669"/>
    <property type="project" value="UniProtKB-KW"/>
</dbReference>
<dbReference type="PROSITE" id="PS00893">
    <property type="entry name" value="NUDIX_BOX"/>
    <property type="match status" value="1"/>
</dbReference>
<keyword evidence="6" id="KW-1185">Reference proteome</keyword>
<dbReference type="InterPro" id="IPR000086">
    <property type="entry name" value="NUDIX_hydrolase_dom"/>
</dbReference>
<dbReference type="KEGG" id="hdn:Hden_0060"/>
<keyword evidence="2 3" id="KW-0378">Hydrolase</keyword>
<protein>
    <submittedName>
        <fullName evidence="5">NUDIX hydrolase</fullName>
    </submittedName>
</protein>
<evidence type="ECO:0000256" key="3">
    <source>
        <dbReference type="RuleBase" id="RU003476"/>
    </source>
</evidence>
<dbReference type="AlphaFoldDB" id="D8JPJ6"/>
<dbReference type="Pfam" id="PF00293">
    <property type="entry name" value="NUDIX"/>
    <property type="match status" value="1"/>
</dbReference>
<dbReference type="eggNOG" id="COG1051">
    <property type="taxonomic scope" value="Bacteria"/>
</dbReference>
<dbReference type="STRING" id="582899.Hden_0060"/>
<evidence type="ECO:0000313" key="6">
    <source>
        <dbReference type="Proteomes" id="UP000002033"/>
    </source>
</evidence>
<dbReference type="PRINTS" id="PR00502">
    <property type="entry name" value="NUDIXFAMILY"/>
</dbReference>
<name>D8JPJ6_HYPDA</name>
<dbReference type="PROSITE" id="PS51462">
    <property type="entry name" value="NUDIX"/>
    <property type="match status" value="1"/>
</dbReference>
<dbReference type="InterPro" id="IPR020084">
    <property type="entry name" value="NUDIX_hydrolase_CS"/>
</dbReference>
<dbReference type="InterPro" id="IPR020476">
    <property type="entry name" value="Nudix_hydrolase"/>
</dbReference>
<reference evidence="6" key="1">
    <citation type="journal article" date="2011" name="J. Bacteriol.">
        <title>Genome sequences of eight morphologically diverse alphaproteobacteria.</title>
        <authorList>
            <consortium name="US DOE Joint Genome Institute"/>
            <person name="Brown P.J."/>
            <person name="Kysela D.T."/>
            <person name="Buechlein A."/>
            <person name="Hemmerich C."/>
            <person name="Brun Y.V."/>
        </authorList>
    </citation>
    <scope>NUCLEOTIDE SEQUENCE [LARGE SCALE GENOMIC DNA]</scope>
    <source>
        <strain evidence="6">ATCC 51888 / DSM 1869 / NCIB 11706 / TK 0415</strain>
    </source>
</reference>
<proteinExistence type="inferred from homology"/>
<dbReference type="HOGENOM" id="CLU_037162_10_1_5"/>
<evidence type="ECO:0000256" key="1">
    <source>
        <dbReference type="ARBA" id="ARBA00001946"/>
    </source>
</evidence>
<organism evidence="5 6">
    <name type="scientific">Hyphomicrobium denitrificans (strain ATCC 51888 / DSM 1869 / NCIMB 11706 / TK 0415)</name>
    <dbReference type="NCBI Taxonomy" id="582899"/>
    <lineage>
        <taxon>Bacteria</taxon>
        <taxon>Pseudomonadati</taxon>
        <taxon>Pseudomonadota</taxon>
        <taxon>Alphaproteobacteria</taxon>
        <taxon>Hyphomicrobiales</taxon>
        <taxon>Hyphomicrobiaceae</taxon>
        <taxon>Hyphomicrobium</taxon>
    </lineage>
</organism>
<accession>D8JPJ6</accession>
<dbReference type="CDD" id="cd04680">
    <property type="entry name" value="NUDIX_Hydrolase"/>
    <property type="match status" value="1"/>
</dbReference>
<dbReference type="PANTHER" id="PTHR43046:SF14">
    <property type="entry name" value="MUTT_NUDIX FAMILY PROTEIN"/>
    <property type="match status" value="1"/>
</dbReference>
<dbReference type="RefSeq" id="WP_013214106.1">
    <property type="nucleotide sequence ID" value="NC_014313.1"/>
</dbReference>
<evidence type="ECO:0000256" key="2">
    <source>
        <dbReference type="ARBA" id="ARBA00022801"/>
    </source>
</evidence>
<dbReference type="InterPro" id="IPR015797">
    <property type="entry name" value="NUDIX_hydrolase-like_dom_sf"/>
</dbReference>
<dbReference type="PANTHER" id="PTHR43046">
    <property type="entry name" value="GDP-MANNOSE MANNOSYL HYDROLASE"/>
    <property type="match status" value="1"/>
</dbReference>
<dbReference type="EMBL" id="CP002083">
    <property type="protein sequence ID" value="ADJ21887.1"/>
    <property type="molecule type" value="Genomic_DNA"/>
</dbReference>
<dbReference type="SUPFAM" id="SSF55811">
    <property type="entry name" value="Nudix"/>
    <property type="match status" value="1"/>
</dbReference>